<evidence type="ECO:0000313" key="1">
    <source>
        <dbReference type="EMBL" id="MBA0841015.1"/>
    </source>
</evidence>
<dbReference type="AlphaFoldDB" id="A0A7J9K3I3"/>
<name>A0A7J9K3I3_9ROSI</name>
<feature type="non-terminal residue" evidence="1">
    <location>
        <position position="1"/>
    </location>
</feature>
<keyword evidence="2" id="KW-1185">Reference proteome</keyword>
<protein>
    <submittedName>
        <fullName evidence="1">Uncharacterized protein</fullName>
    </submittedName>
</protein>
<organism evidence="1 2">
    <name type="scientific">Gossypium armourianum</name>
    <dbReference type="NCBI Taxonomy" id="34283"/>
    <lineage>
        <taxon>Eukaryota</taxon>
        <taxon>Viridiplantae</taxon>
        <taxon>Streptophyta</taxon>
        <taxon>Embryophyta</taxon>
        <taxon>Tracheophyta</taxon>
        <taxon>Spermatophyta</taxon>
        <taxon>Magnoliopsida</taxon>
        <taxon>eudicotyledons</taxon>
        <taxon>Gunneridae</taxon>
        <taxon>Pentapetalae</taxon>
        <taxon>rosids</taxon>
        <taxon>malvids</taxon>
        <taxon>Malvales</taxon>
        <taxon>Malvaceae</taxon>
        <taxon>Malvoideae</taxon>
        <taxon>Gossypium</taxon>
    </lineage>
</organism>
<gene>
    <name evidence="1" type="ORF">Goarm_003540</name>
</gene>
<reference evidence="1 2" key="1">
    <citation type="journal article" date="2019" name="Genome Biol. Evol.">
        <title>Insights into the evolution of the New World diploid cottons (Gossypium, subgenus Houzingenia) based on genome sequencing.</title>
        <authorList>
            <person name="Grover C.E."/>
            <person name="Arick M.A. 2nd"/>
            <person name="Thrash A."/>
            <person name="Conover J.L."/>
            <person name="Sanders W.S."/>
            <person name="Peterson D.G."/>
            <person name="Frelichowski J.E."/>
            <person name="Scheffler J.A."/>
            <person name="Scheffler B.E."/>
            <person name="Wendel J.F."/>
        </authorList>
    </citation>
    <scope>NUCLEOTIDE SEQUENCE [LARGE SCALE GENOMIC DNA]</scope>
    <source>
        <strain evidence="1">6</strain>
        <tissue evidence="1">Leaf</tissue>
    </source>
</reference>
<proteinExistence type="predicted"/>
<accession>A0A7J9K3I3</accession>
<comment type="caution">
    <text evidence="1">The sequence shown here is derived from an EMBL/GenBank/DDBJ whole genome shotgun (WGS) entry which is preliminary data.</text>
</comment>
<dbReference type="EMBL" id="JABFAE010000011">
    <property type="protein sequence ID" value="MBA0841015.1"/>
    <property type="molecule type" value="Genomic_DNA"/>
</dbReference>
<sequence>GGVALGFRVAICHRISLRTIPWLRWTKCLCSKCYRVPMEVIPPKGQPFLKGNASLWMLYLSPGFPVH</sequence>
<dbReference type="Proteomes" id="UP000593575">
    <property type="component" value="Unassembled WGS sequence"/>
</dbReference>
<evidence type="ECO:0000313" key="2">
    <source>
        <dbReference type="Proteomes" id="UP000593575"/>
    </source>
</evidence>